<evidence type="ECO:0000256" key="1">
    <source>
        <dbReference type="SAM" id="MobiDB-lite"/>
    </source>
</evidence>
<gene>
    <name evidence="2" type="ORF">MMEN_LOCUS6956</name>
</gene>
<dbReference type="AlphaFoldDB" id="A0A8S4AVW4"/>
<dbReference type="OrthoDB" id="9888309at2759"/>
<organism evidence="2 3">
    <name type="scientific">Menidia menidia</name>
    <name type="common">Atlantic silverside</name>
    <dbReference type="NCBI Taxonomy" id="238744"/>
    <lineage>
        <taxon>Eukaryota</taxon>
        <taxon>Metazoa</taxon>
        <taxon>Chordata</taxon>
        <taxon>Craniata</taxon>
        <taxon>Vertebrata</taxon>
        <taxon>Euteleostomi</taxon>
        <taxon>Actinopterygii</taxon>
        <taxon>Neopterygii</taxon>
        <taxon>Teleostei</taxon>
        <taxon>Neoteleostei</taxon>
        <taxon>Acanthomorphata</taxon>
        <taxon>Ovalentaria</taxon>
        <taxon>Atherinomorphae</taxon>
        <taxon>Atheriniformes</taxon>
        <taxon>Atherinopsidae</taxon>
        <taxon>Menidiinae</taxon>
        <taxon>Menidia</taxon>
    </lineage>
</organism>
<dbReference type="Pfam" id="PF17690">
    <property type="entry name" value="DUF5537"/>
    <property type="match status" value="1"/>
</dbReference>
<feature type="compositionally biased region" description="Basic residues" evidence="1">
    <location>
        <begin position="253"/>
        <end position="262"/>
    </location>
</feature>
<name>A0A8S4AVW4_9TELE</name>
<protein>
    <submittedName>
        <fullName evidence="2">(Atlantic silverside) hypothetical protein</fullName>
    </submittedName>
</protein>
<feature type="region of interest" description="Disordered" evidence="1">
    <location>
        <begin position="242"/>
        <end position="262"/>
    </location>
</feature>
<sequence>MTAYRVNASMPAAKALLSEGSPSCSPRGPDPPGYQAYRIFGMGAGGGRAAFRQTQLRNFPAIPPVSSSRDGQGLLSSFVVGRQYKTPGQRKDNKLDPENTDHMRDICGRHFLFDTPCASLERTRTFIPPLPRDYRLQRPANLHPLSLSKELSRSGAGPSLTLGYPRRHAVTNSAVPIHSNLVLSGKNNFSVESCKLNRPKMNIPTHHAMSVKENQKNQVYPDPVAGASRSFIQRISELSSLEGETVRQEKLRNMKKSRKPPS</sequence>
<evidence type="ECO:0000313" key="3">
    <source>
        <dbReference type="Proteomes" id="UP000677803"/>
    </source>
</evidence>
<proteinExistence type="predicted"/>
<keyword evidence="3" id="KW-1185">Reference proteome</keyword>
<comment type="caution">
    <text evidence="2">The sequence shown here is derived from an EMBL/GenBank/DDBJ whole genome shotgun (WGS) entry which is preliminary data.</text>
</comment>
<reference evidence="2" key="1">
    <citation type="submission" date="2021-05" db="EMBL/GenBank/DDBJ databases">
        <authorList>
            <person name="Tigano A."/>
        </authorList>
    </citation>
    <scope>NUCLEOTIDE SEQUENCE</scope>
</reference>
<dbReference type="Proteomes" id="UP000677803">
    <property type="component" value="Unassembled WGS sequence"/>
</dbReference>
<dbReference type="InterPro" id="IPR040505">
    <property type="entry name" value="DUF5537"/>
</dbReference>
<accession>A0A8S4AVW4</accession>
<dbReference type="EMBL" id="CAJRST010006668">
    <property type="protein sequence ID" value="CAG5895899.1"/>
    <property type="molecule type" value="Genomic_DNA"/>
</dbReference>
<evidence type="ECO:0000313" key="2">
    <source>
        <dbReference type="EMBL" id="CAG5895899.1"/>
    </source>
</evidence>